<dbReference type="GO" id="GO:0002098">
    <property type="term" value="P:tRNA wobble uridine modification"/>
    <property type="evidence" value="ECO:0007669"/>
    <property type="project" value="InterPro"/>
</dbReference>
<reference evidence="3" key="1">
    <citation type="submission" date="2019-08" db="EMBL/GenBank/DDBJ databases">
        <title>Genomic characterization of a novel candidate phylum (ARYD3) from a high temperature, high salinity tertiary oil reservoir in north central Oklahoma, USA.</title>
        <authorList>
            <person name="Youssef N.H."/>
            <person name="Yadav A."/>
            <person name="Elshahed M.S."/>
        </authorList>
    </citation>
    <scope>NUCLEOTIDE SEQUENCE [LARGE SCALE GENOMIC DNA]</scope>
    <source>
        <strain evidence="3">ARYD3</strain>
    </source>
</reference>
<comment type="caution">
    <text evidence="3">The sequence shown here is derived from an EMBL/GenBank/DDBJ whole genome shotgun (WGS) entry which is preliminary data.</text>
</comment>
<dbReference type="PROSITE" id="PS50206">
    <property type="entry name" value="RHODANESE_3"/>
    <property type="match status" value="1"/>
</dbReference>
<dbReference type="Gene3D" id="3.40.250.10">
    <property type="entry name" value="Rhodanese-like domain"/>
    <property type="match status" value="1"/>
</dbReference>
<dbReference type="GO" id="GO:0043828">
    <property type="term" value="F:tRNA 2-selenouridine synthase activity"/>
    <property type="evidence" value="ECO:0007669"/>
    <property type="project" value="InterPro"/>
</dbReference>
<dbReference type="SUPFAM" id="SSF52540">
    <property type="entry name" value="P-loop containing nucleoside triphosphate hydrolases"/>
    <property type="match status" value="1"/>
</dbReference>
<sequence length="353" mass="41304">MVQKIKNKLVSNFYEIVVEDIPLIDVRSPKEFRKGSFPNTVNLPLMNNEERHKVGKCYSEKGHCAAVKLGNRLVSGEIKEKRLEDWENFIKKNPNSVIYCLRGGLRSKIVQSWIEQRTGKMVPRLEGGFKALRNYMIEQLQPKNQDGEVITLGGYTGSGKTILLNRLENSIDLEGLANHRGSGFGNYINPQPTPINFENRLATELIKHWHNGYDHLIIEDESKHIGRLFIPKPIFEYFTSSPLVILETPIETRVDLTFNEYVIQSQKNYISEFGEKEGLDRWYDFISNSFDKIKRKLGGKRHDELTDLFHRAFKKQINENIFDMHKKWIKALLQEYYDPMYEHHMEKTDREII</sequence>
<organism evidence="3 4">
    <name type="scientific">Candidatus Mcinerneyibacterium aminivorans</name>
    <dbReference type="NCBI Taxonomy" id="2703815"/>
    <lineage>
        <taxon>Bacteria</taxon>
        <taxon>Candidatus Macinerneyibacteriota</taxon>
        <taxon>Candidatus Mcinerneyibacteria</taxon>
        <taxon>Candidatus Mcinerneyibacteriales</taxon>
        <taxon>Candidatus Mcinerneyibacteriaceae</taxon>
        <taxon>Candidatus Mcinerneyibacterium</taxon>
    </lineage>
</organism>
<protein>
    <submittedName>
        <fullName evidence="3">tRNA 2-selenouridine(34) synthase MnmH</fullName>
    </submittedName>
</protein>
<dbReference type="Proteomes" id="UP000324143">
    <property type="component" value="Unassembled WGS sequence"/>
</dbReference>
<evidence type="ECO:0000313" key="3">
    <source>
        <dbReference type="EMBL" id="TYB30764.1"/>
    </source>
</evidence>
<evidence type="ECO:0000256" key="1">
    <source>
        <dbReference type="ARBA" id="ARBA00023266"/>
    </source>
</evidence>
<dbReference type="InterPro" id="IPR036873">
    <property type="entry name" value="Rhodanese-like_dom_sf"/>
</dbReference>
<dbReference type="SMART" id="SM00450">
    <property type="entry name" value="RHOD"/>
    <property type="match status" value="1"/>
</dbReference>
<dbReference type="InterPro" id="IPR001763">
    <property type="entry name" value="Rhodanese-like_dom"/>
</dbReference>
<feature type="non-terminal residue" evidence="3">
    <location>
        <position position="353"/>
    </location>
</feature>
<gene>
    <name evidence="3" type="primary">mnmH</name>
    <name evidence="3" type="ORF">FXF47_07560</name>
</gene>
<dbReference type="Pfam" id="PF26341">
    <property type="entry name" value="AAA_SelU"/>
    <property type="match status" value="1"/>
</dbReference>
<dbReference type="InterPro" id="IPR017582">
    <property type="entry name" value="SelU"/>
</dbReference>
<dbReference type="EMBL" id="VSIX01000081">
    <property type="protein sequence ID" value="TYB30764.1"/>
    <property type="molecule type" value="Genomic_DNA"/>
</dbReference>
<name>A0A5D0MAF8_9BACT</name>
<dbReference type="PANTHER" id="PTHR30401:SF0">
    <property type="entry name" value="TRNA 2-SELENOURIDINE SYNTHASE"/>
    <property type="match status" value="1"/>
</dbReference>
<evidence type="ECO:0000259" key="2">
    <source>
        <dbReference type="PROSITE" id="PS50206"/>
    </source>
</evidence>
<dbReference type="Pfam" id="PF00581">
    <property type="entry name" value="Rhodanese"/>
    <property type="match status" value="1"/>
</dbReference>
<dbReference type="PANTHER" id="PTHR30401">
    <property type="entry name" value="TRNA 2-SELENOURIDINE SYNTHASE"/>
    <property type="match status" value="1"/>
</dbReference>
<dbReference type="SUPFAM" id="SSF52821">
    <property type="entry name" value="Rhodanese/Cell cycle control phosphatase"/>
    <property type="match status" value="1"/>
</dbReference>
<accession>A0A5D0MAF8</accession>
<proteinExistence type="predicted"/>
<dbReference type="AlphaFoldDB" id="A0A5D0MAF8"/>
<dbReference type="InterPro" id="IPR058840">
    <property type="entry name" value="AAA_SelU"/>
</dbReference>
<dbReference type="NCBIfam" id="TIGR03167">
    <property type="entry name" value="tRNA_sel_U_synt"/>
    <property type="match status" value="1"/>
</dbReference>
<feature type="domain" description="Rhodanese" evidence="2">
    <location>
        <begin position="17"/>
        <end position="141"/>
    </location>
</feature>
<dbReference type="NCBIfam" id="NF008750">
    <property type="entry name" value="PRK11784.1-2"/>
    <property type="match status" value="1"/>
</dbReference>
<dbReference type="InterPro" id="IPR027417">
    <property type="entry name" value="P-loop_NTPase"/>
</dbReference>
<keyword evidence="1" id="KW-0711">Selenium</keyword>
<evidence type="ECO:0000313" key="4">
    <source>
        <dbReference type="Proteomes" id="UP000324143"/>
    </source>
</evidence>
<keyword evidence="4" id="KW-1185">Reference proteome</keyword>
<dbReference type="NCBIfam" id="NF008751">
    <property type="entry name" value="PRK11784.1-3"/>
    <property type="match status" value="1"/>
</dbReference>